<feature type="region of interest" description="Disordered" evidence="1">
    <location>
        <begin position="1"/>
        <end position="60"/>
    </location>
</feature>
<evidence type="ECO:0000313" key="2">
    <source>
        <dbReference type="EMBL" id="KAL1518991.1"/>
    </source>
</evidence>
<dbReference type="PANTHER" id="PTHR11012">
    <property type="entry name" value="PROTEIN KINASE-LIKE DOMAIN-CONTAINING"/>
    <property type="match status" value="1"/>
</dbReference>
<dbReference type="Proteomes" id="UP001515480">
    <property type="component" value="Unassembled WGS sequence"/>
</dbReference>
<dbReference type="InterPro" id="IPR011009">
    <property type="entry name" value="Kinase-like_dom_sf"/>
</dbReference>
<accession>A0AB34JBH9</accession>
<protein>
    <recommendedName>
        <fullName evidence="4">CHK kinase-like domain-containing protein</fullName>
    </recommendedName>
</protein>
<dbReference type="AlphaFoldDB" id="A0AB34JBH9"/>
<name>A0AB34JBH9_PRYPA</name>
<sequence length="516" mass="57049">MAAAPATQPLRADSEPLSDSAAAAAAPVSASGAPPLSACSSPAAAGDSPPPPPPKVSRRRWPCARGAASSLPRDAAHVGESIAGAPPLRSAEGLTEGWLTAAFRHRGYLSPCGKVTEMTLRPLGEGLGSFGELVKVTVEVEGEMPHCPRRFVAKFAPQGELQLPLFLVRQTFLTETHFYHDFTVEEGGLVRPECYLAVADPSKRQLTFCLLIEDMLPAVSYTRLQARPRPCTFARVAEAHSSPSAPRTLPPPSAAPTGGQVLGALAGLHARWWDNQKTKPLDWVPHPKDYGGAARHVWKLLIRRGFKHLPACFGEVYQPVFSWRRAVLKHHDHIYRLLHQHPLTLCHGDVHLDNVFFHERFPGGCALVDFGNMHLGQGLSDVAFFMATNIPVDARREHEHALLKHYYQTLVNSGVSEESYSWDRCWREYRQQIWRPFVAILTLSPSFAKQKKLRSGMFAESPSPGDASLLKMYTEFNKRLLAALLDHKWIELVLPATEEVERTVGCCQWRSTGQKV</sequence>
<gene>
    <name evidence="2" type="ORF">AB1Y20_003260</name>
</gene>
<evidence type="ECO:0008006" key="4">
    <source>
        <dbReference type="Google" id="ProtNLM"/>
    </source>
</evidence>
<dbReference type="Pfam" id="PF02958">
    <property type="entry name" value="EcKL"/>
    <property type="match status" value="1"/>
</dbReference>
<reference evidence="2 3" key="1">
    <citation type="journal article" date="2024" name="Science">
        <title>Giant polyketide synthase enzymes in the biosynthesis of giant marine polyether toxins.</title>
        <authorList>
            <person name="Fallon T.R."/>
            <person name="Shende V.V."/>
            <person name="Wierzbicki I.H."/>
            <person name="Pendleton A.L."/>
            <person name="Watervoot N.F."/>
            <person name="Auber R.P."/>
            <person name="Gonzalez D.J."/>
            <person name="Wisecaver J.H."/>
            <person name="Moore B.S."/>
        </authorList>
    </citation>
    <scope>NUCLEOTIDE SEQUENCE [LARGE SCALE GENOMIC DNA]</scope>
    <source>
        <strain evidence="2 3">12B1</strain>
    </source>
</reference>
<dbReference type="PANTHER" id="PTHR11012:SF30">
    <property type="entry name" value="PROTEIN KINASE-LIKE DOMAIN-CONTAINING"/>
    <property type="match status" value="1"/>
</dbReference>
<feature type="compositionally biased region" description="Low complexity" evidence="1">
    <location>
        <begin position="15"/>
        <end position="47"/>
    </location>
</feature>
<comment type="caution">
    <text evidence="2">The sequence shown here is derived from an EMBL/GenBank/DDBJ whole genome shotgun (WGS) entry which is preliminary data.</text>
</comment>
<evidence type="ECO:0000313" key="3">
    <source>
        <dbReference type="Proteomes" id="UP001515480"/>
    </source>
</evidence>
<dbReference type="EMBL" id="JBGBPQ010000010">
    <property type="protein sequence ID" value="KAL1518991.1"/>
    <property type="molecule type" value="Genomic_DNA"/>
</dbReference>
<dbReference type="Gene3D" id="3.90.1200.10">
    <property type="match status" value="1"/>
</dbReference>
<dbReference type="InterPro" id="IPR004119">
    <property type="entry name" value="EcKL"/>
</dbReference>
<keyword evidence="3" id="KW-1185">Reference proteome</keyword>
<dbReference type="SUPFAM" id="SSF56112">
    <property type="entry name" value="Protein kinase-like (PK-like)"/>
    <property type="match status" value="1"/>
</dbReference>
<organism evidence="2 3">
    <name type="scientific">Prymnesium parvum</name>
    <name type="common">Toxic golden alga</name>
    <dbReference type="NCBI Taxonomy" id="97485"/>
    <lineage>
        <taxon>Eukaryota</taxon>
        <taxon>Haptista</taxon>
        <taxon>Haptophyta</taxon>
        <taxon>Prymnesiophyceae</taxon>
        <taxon>Prymnesiales</taxon>
        <taxon>Prymnesiaceae</taxon>
        <taxon>Prymnesium</taxon>
    </lineage>
</organism>
<proteinExistence type="predicted"/>
<evidence type="ECO:0000256" key="1">
    <source>
        <dbReference type="SAM" id="MobiDB-lite"/>
    </source>
</evidence>